<evidence type="ECO:0000256" key="1">
    <source>
        <dbReference type="SAM" id="Phobius"/>
    </source>
</evidence>
<feature type="transmembrane region" description="Helical" evidence="1">
    <location>
        <begin position="41"/>
        <end position="66"/>
    </location>
</feature>
<sequence length="206" mass="22519">MNNKQGKETCRLELPLGPNQAKEITNSGWNKVSKTAGLKRIGLGIGLICLILLVCNICSGLVFSVLRSALLSCVASFLTLPFNRSNLQGYNLDVSEVLNRAAGAASQDFSAGTLASSSALALVIPFASISSSHIRGLHTVVDDITSKRVQININFSYKQSMENAFKITTTLLAIQQLQNQQEPMYHIEASLLKTEKFIYIRRDTKV</sequence>
<keyword evidence="1" id="KW-1133">Transmembrane helix</keyword>
<name>A0A8S9SQE4_BRACR</name>
<keyword evidence="1" id="KW-0812">Transmembrane</keyword>
<evidence type="ECO:0000313" key="3">
    <source>
        <dbReference type="Proteomes" id="UP000712600"/>
    </source>
</evidence>
<protein>
    <submittedName>
        <fullName evidence="2">Uncharacterized protein</fullName>
    </submittedName>
</protein>
<dbReference type="Proteomes" id="UP000712600">
    <property type="component" value="Unassembled WGS sequence"/>
</dbReference>
<dbReference type="AlphaFoldDB" id="A0A8S9SQE4"/>
<proteinExistence type="predicted"/>
<keyword evidence="1" id="KW-0472">Membrane</keyword>
<dbReference type="EMBL" id="QGKX02000004">
    <property type="protein sequence ID" value="KAF3604392.1"/>
    <property type="molecule type" value="Genomic_DNA"/>
</dbReference>
<evidence type="ECO:0000313" key="2">
    <source>
        <dbReference type="EMBL" id="KAF3604392.1"/>
    </source>
</evidence>
<reference evidence="2" key="1">
    <citation type="submission" date="2019-12" db="EMBL/GenBank/DDBJ databases">
        <title>Genome sequencing and annotation of Brassica cretica.</title>
        <authorList>
            <person name="Studholme D.J."/>
            <person name="Sarris P."/>
        </authorList>
    </citation>
    <scope>NUCLEOTIDE SEQUENCE</scope>
    <source>
        <strain evidence="2">PFS-109/04</strain>
        <tissue evidence="2">Leaf</tissue>
    </source>
</reference>
<organism evidence="2 3">
    <name type="scientific">Brassica cretica</name>
    <name type="common">Mustard</name>
    <dbReference type="NCBI Taxonomy" id="69181"/>
    <lineage>
        <taxon>Eukaryota</taxon>
        <taxon>Viridiplantae</taxon>
        <taxon>Streptophyta</taxon>
        <taxon>Embryophyta</taxon>
        <taxon>Tracheophyta</taxon>
        <taxon>Spermatophyta</taxon>
        <taxon>Magnoliopsida</taxon>
        <taxon>eudicotyledons</taxon>
        <taxon>Gunneridae</taxon>
        <taxon>Pentapetalae</taxon>
        <taxon>rosids</taxon>
        <taxon>malvids</taxon>
        <taxon>Brassicales</taxon>
        <taxon>Brassicaceae</taxon>
        <taxon>Brassiceae</taxon>
        <taxon>Brassica</taxon>
    </lineage>
</organism>
<accession>A0A8S9SQE4</accession>
<gene>
    <name evidence="2" type="ORF">F2Q69_00035385</name>
</gene>
<comment type="caution">
    <text evidence="2">The sequence shown here is derived from an EMBL/GenBank/DDBJ whole genome shotgun (WGS) entry which is preliminary data.</text>
</comment>